<proteinExistence type="predicted"/>
<protein>
    <recommendedName>
        <fullName evidence="1">HNH nuclease domain-containing protein</fullName>
    </recommendedName>
</protein>
<evidence type="ECO:0000313" key="2">
    <source>
        <dbReference type="EMBL" id="RUO71651.1"/>
    </source>
</evidence>
<dbReference type="Proteomes" id="UP000288058">
    <property type="component" value="Unassembled WGS sequence"/>
</dbReference>
<comment type="caution">
    <text evidence="2">The sequence shown here is derived from an EMBL/GenBank/DDBJ whole genome shotgun (WGS) entry which is preliminary data.</text>
</comment>
<dbReference type="RefSeq" id="WP_126780437.1">
    <property type="nucleotide sequence ID" value="NZ_PIQC01000003.1"/>
</dbReference>
<gene>
    <name evidence="2" type="ORF">CWI78_03815</name>
</gene>
<keyword evidence="3" id="KW-1185">Reference proteome</keyword>
<sequence length="243" mass="27807">MDLDSQGKQLLELLISKLDTVVPGKPETYIGYKECHDLLRLPRLREKWGESLKSQGLSSLADWTESNDKPGITGIIINLSTKKPGKEYFNLFGKDDDDYKWWAAQIAESKKHDWSSYISKIFDLIPSDLKVPDREDITTSRVIRDTFLSSKIKALHSYKCQLCGIALNMPEGKKYAEAHHIQPLGKPHNGPDIIENMICLCPNHHAMLDYGAIKIDPKQIRLADDHEISHCFISYHNDFIYRP</sequence>
<dbReference type="SMART" id="SM00507">
    <property type="entry name" value="HNHc"/>
    <property type="match status" value="1"/>
</dbReference>
<dbReference type="AlphaFoldDB" id="A0A432Z1A4"/>
<name>A0A432Z1A4_9GAMM</name>
<reference evidence="3" key="1">
    <citation type="journal article" date="2018" name="Front. Microbiol.">
        <title>Genome-Based Analysis Reveals the Taxonomy and Diversity of the Family Idiomarinaceae.</title>
        <authorList>
            <person name="Liu Y."/>
            <person name="Lai Q."/>
            <person name="Shao Z."/>
        </authorList>
    </citation>
    <scope>NUCLEOTIDE SEQUENCE [LARGE SCALE GENOMIC DNA]</scope>
    <source>
        <strain evidence="3">R22</strain>
    </source>
</reference>
<dbReference type="InterPro" id="IPR003615">
    <property type="entry name" value="HNH_nuc"/>
</dbReference>
<organism evidence="2 3">
    <name type="scientific">Idiomarina ramblicola</name>
    <dbReference type="NCBI Taxonomy" id="263724"/>
    <lineage>
        <taxon>Bacteria</taxon>
        <taxon>Pseudomonadati</taxon>
        <taxon>Pseudomonadota</taxon>
        <taxon>Gammaproteobacteria</taxon>
        <taxon>Alteromonadales</taxon>
        <taxon>Idiomarinaceae</taxon>
        <taxon>Idiomarina</taxon>
    </lineage>
</organism>
<feature type="domain" description="HNH nuclease" evidence="1">
    <location>
        <begin position="149"/>
        <end position="206"/>
    </location>
</feature>
<dbReference type="EMBL" id="PIQC01000003">
    <property type="protein sequence ID" value="RUO71651.1"/>
    <property type="molecule type" value="Genomic_DNA"/>
</dbReference>
<dbReference type="Pfam" id="PF13391">
    <property type="entry name" value="HNH_2"/>
    <property type="match status" value="1"/>
</dbReference>
<dbReference type="Gene3D" id="1.10.30.50">
    <property type="match status" value="1"/>
</dbReference>
<evidence type="ECO:0000259" key="1">
    <source>
        <dbReference type="SMART" id="SM00507"/>
    </source>
</evidence>
<accession>A0A432Z1A4</accession>
<dbReference type="OrthoDB" id="9802640at2"/>
<evidence type="ECO:0000313" key="3">
    <source>
        <dbReference type="Proteomes" id="UP000288058"/>
    </source>
</evidence>
<dbReference type="CDD" id="cd00085">
    <property type="entry name" value="HNHc"/>
    <property type="match status" value="1"/>
</dbReference>